<reference evidence="1" key="1">
    <citation type="submission" date="2021-11" db="EMBL/GenBank/DDBJ databases">
        <title>Fusarium solani-melongenae Genome sequencing and assembly.</title>
        <authorList>
            <person name="Xie S."/>
            <person name="Huang L."/>
            <person name="Zhang X."/>
        </authorList>
    </citation>
    <scope>NUCLEOTIDE SEQUENCE</scope>
    <source>
        <strain evidence="1">CRI 24-3</strain>
    </source>
</reference>
<organism evidence="1 2">
    <name type="scientific">Fusarium solani subsp. cucurbitae</name>
    <name type="common">Neocosmosporum cucurbitae</name>
    <dbReference type="NCBI Taxonomy" id="2747967"/>
    <lineage>
        <taxon>Eukaryota</taxon>
        <taxon>Fungi</taxon>
        <taxon>Dikarya</taxon>
        <taxon>Ascomycota</taxon>
        <taxon>Pezizomycotina</taxon>
        <taxon>Sordariomycetes</taxon>
        <taxon>Hypocreomycetidae</taxon>
        <taxon>Hypocreales</taxon>
        <taxon>Nectriaceae</taxon>
        <taxon>Fusarium</taxon>
        <taxon>Fusarium solani species complex</taxon>
    </lineage>
</organism>
<gene>
    <name evidence="1" type="ORF">LCI18_006188</name>
</gene>
<dbReference type="Proteomes" id="UP000830768">
    <property type="component" value="Chromosome 5"/>
</dbReference>
<sequence length="486" mass="53128">MKFLHCRVVATALCLAFSIGTAYTSNLYAFYTQRSIQVAAQDPDTGKILYSNCNSLDDPVFPVQRPNVLPTFSSPRNGTALAAAGWWDGTQVLASVFFQNENGEIANCFYECDMETGRFNRTAESYPSLIASVDSVHERTGLSVELLVDQVGYRQYRLFYHNAERQIMMISWEQDAKLWTDAGRVSQDTGHGMALASAYHEGKDMSVVSPRGSRDIEVARLPQADLWQLESFPRPLKGNATNETAPSQIKFDDTTSSDFSFPFWNSETQAIGHAVTKSGLREVYYIGTDKTLYQARESSTDGGWILGPNGSQSTWPTASERSGGLAVVSRSKVPGEVWIYYWVDGTIIQAYKSATGIWEEAKPLPANATNTDVVHPPVNGNEGKNLGPDGWSTAIKAGVGLGVAVGALMVGALIWFLVNRHNALSPTFRTRGAHIEGGSHSDLPELYIVQRATPIAVQSGRPSTGRRAAELEQPGVAYELAGHTER</sequence>
<evidence type="ECO:0000313" key="1">
    <source>
        <dbReference type="EMBL" id="UPK95253.1"/>
    </source>
</evidence>
<evidence type="ECO:0000313" key="2">
    <source>
        <dbReference type="Proteomes" id="UP000830768"/>
    </source>
</evidence>
<protein>
    <submittedName>
        <fullName evidence="1">Uncharacterized protein</fullName>
    </submittedName>
</protein>
<keyword evidence="2" id="KW-1185">Reference proteome</keyword>
<accession>A0ACD3Z584</accession>
<name>A0ACD3Z584_FUSSC</name>
<proteinExistence type="predicted"/>
<dbReference type="EMBL" id="CP090034">
    <property type="protein sequence ID" value="UPK95253.1"/>
    <property type="molecule type" value="Genomic_DNA"/>
</dbReference>